<evidence type="ECO:0000313" key="2">
    <source>
        <dbReference type="Proteomes" id="UP000199321"/>
    </source>
</evidence>
<proteinExistence type="predicted"/>
<keyword evidence="2" id="KW-1185">Reference proteome</keyword>
<dbReference type="AlphaFoldDB" id="A0A1G7BVC9"/>
<dbReference type="STRING" id="227084.SAMN05421855_10138"/>
<sequence>MSAQTKVYTIELVPNQEVAYSGNLSEGIILNDLSWAWNSNNACFVENQKKKFSGKHVLFEGIIPKYSEVSVTVVPKDPSANFSIYAYQTGINTKDLVPNLPRCIRCEADHFQERNRVGREEQDHTRTVTNLVAMNRRYRLVIGVTGADGLSEGDFTIKVKTKTR</sequence>
<evidence type="ECO:0000313" key="1">
    <source>
        <dbReference type="EMBL" id="SDE31019.1"/>
    </source>
</evidence>
<dbReference type="EMBL" id="FNBA01000001">
    <property type="protein sequence ID" value="SDE31019.1"/>
    <property type="molecule type" value="Genomic_DNA"/>
</dbReference>
<organism evidence="1 2">
    <name type="scientific">Ulvibacter litoralis</name>
    <dbReference type="NCBI Taxonomy" id="227084"/>
    <lineage>
        <taxon>Bacteria</taxon>
        <taxon>Pseudomonadati</taxon>
        <taxon>Bacteroidota</taxon>
        <taxon>Flavobacteriia</taxon>
        <taxon>Flavobacteriales</taxon>
        <taxon>Flavobacteriaceae</taxon>
        <taxon>Ulvibacter</taxon>
    </lineage>
</organism>
<name>A0A1G7BVC9_9FLAO</name>
<protein>
    <submittedName>
        <fullName evidence="1">Uncharacterized protein</fullName>
    </submittedName>
</protein>
<gene>
    <name evidence="1" type="ORF">SAMN05421855_10138</name>
</gene>
<accession>A0A1G7BVC9</accession>
<dbReference type="Proteomes" id="UP000199321">
    <property type="component" value="Unassembled WGS sequence"/>
</dbReference>
<reference evidence="1 2" key="1">
    <citation type="submission" date="2016-10" db="EMBL/GenBank/DDBJ databases">
        <authorList>
            <person name="de Groot N.N."/>
        </authorList>
    </citation>
    <scope>NUCLEOTIDE SEQUENCE [LARGE SCALE GENOMIC DNA]</scope>
    <source>
        <strain evidence="1 2">DSM 16195</strain>
    </source>
</reference>